<dbReference type="EMBL" id="CP006272">
    <property type="protein sequence ID" value="AGZ39404.1"/>
    <property type="molecule type" value="Genomic_DNA"/>
</dbReference>
<dbReference type="HOGENOM" id="CLU_1346544_0_0_11"/>
<name>U5VRC4_9ACTN</name>
<organism evidence="3 4">
    <name type="scientific">Actinoplanes friuliensis DSM 7358</name>
    <dbReference type="NCBI Taxonomy" id="1246995"/>
    <lineage>
        <taxon>Bacteria</taxon>
        <taxon>Bacillati</taxon>
        <taxon>Actinomycetota</taxon>
        <taxon>Actinomycetes</taxon>
        <taxon>Micromonosporales</taxon>
        <taxon>Micromonosporaceae</taxon>
        <taxon>Actinoplanes</taxon>
    </lineage>
</organism>
<evidence type="ECO:0008006" key="5">
    <source>
        <dbReference type="Google" id="ProtNLM"/>
    </source>
</evidence>
<keyword evidence="4" id="KW-1185">Reference proteome</keyword>
<feature type="compositionally biased region" description="Low complexity" evidence="1">
    <location>
        <begin position="42"/>
        <end position="51"/>
    </location>
</feature>
<dbReference type="STRING" id="1246995.AFR_05575"/>
<feature type="chain" id="PRO_5039645703" description="Ricin B lectin domain-containing protein" evidence="2">
    <location>
        <begin position="26"/>
        <end position="208"/>
    </location>
</feature>
<feature type="compositionally biased region" description="Low complexity" evidence="1">
    <location>
        <begin position="23"/>
        <end position="33"/>
    </location>
</feature>
<keyword evidence="2" id="KW-0732">Signal</keyword>
<protein>
    <recommendedName>
        <fullName evidence="5">Ricin B lectin domain-containing protein</fullName>
    </recommendedName>
</protein>
<proteinExistence type="predicted"/>
<accession>U5VRC4</accession>
<dbReference type="RefSeq" id="WP_023358935.1">
    <property type="nucleotide sequence ID" value="NC_022657.1"/>
</dbReference>
<feature type="signal peptide" evidence="2">
    <location>
        <begin position="1"/>
        <end position="25"/>
    </location>
</feature>
<evidence type="ECO:0000313" key="3">
    <source>
        <dbReference type="EMBL" id="AGZ39404.1"/>
    </source>
</evidence>
<evidence type="ECO:0000256" key="1">
    <source>
        <dbReference type="SAM" id="MobiDB-lite"/>
    </source>
</evidence>
<gene>
    <name evidence="3" type="ORF">AFR_05575</name>
</gene>
<dbReference type="AlphaFoldDB" id="U5VRC4"/>
<dbReference type="Proteomes" id="UP000017746">
    <property type="component" value="Chromosome"/>
</dbReference>
<reference evidence="3 4" key="1">
    <citation type="journal article" date="2014" name="J. Biotechnol.">
        <title>Complete genome sequence of the actinobacterium Actinoplanes friuliensis HAG 010964, producer of the lipopeptide antibiotic friulimycin.</title>
        <authorList>
            <person name="Ruckert C."/>
            <person name="Szczepanowski R."/>
            <person name="Albersmeier A."/>
            <person name="Goesmann A."/>
            <person name="Fischer N."/>
            <person name="Steinkamper A."/>
            <person name="Puhler A."/>
            <person name="Biener R."/>
            <person name="Schwartz D."/>
            <person name="Kalinowski J."/>
        </authorList>
    </citation>
    <scope>NUCLEOTIDE SEQUENCE [LARGE SCALE GENOMIC DNA]</scope>
    <source>
        <strain evidence="3 4">DSM 7358</strain>
    </source>
</reference>
<dbReference type="PATRIC" id="fig|1246995.3.peg.1131"/>
<feature type="region of interest" description="Disordered" evidence="1">
    <location>
        <begin position="23"/>
        <end position="56"/>
    </location>
</feature>
<dbReference type="KEGG" id="afs:AFR_05575"/>
<dbReference type="OrthoDB" id="3296302at2"/>
<evidence type="ECO:0000313" key="4">
    <source>
        <dbReference type="Proteomes" id="UP000017746"/>
    </source>
</evidence>
<dbReference type="PROSITE" id="PS51257">
    <property type="entry name" value="PROKAR_LIPOPROTEIN"/>
    <property type="match status" value="1"/>
</dbReference>
<sequence length="208" mass="21745">MHRTARLTMAAATITALTACGTATSSAPTFSSPPSLPPSPSSSPSTAPTTSDPDLVDADLSQLKNYSIDLAVPVVITTSADAGTEYHLDAHPDGRIDFTGTAVTETTRMTVKPAKVRKRTEKTRNTVMIVATPKVAGSAPESCVTDKSEGVLRMDPCRPGDATQSWRLVPAGDSGLFELNGKNTAVRVDEGKLVKEGGYSALQTIAVK</sequence>
<evidence type="ECO:0000256" key="2">
    <source>
        <dbReference type="SAM" id="SignalP"/>
    </source>
</evidence>